<dbReference type="PIRSF" id="PIRSF019549">
    <property type="entry name" value="Peptidase_A25"/>
    <property type="match status" value="1"/>
</dbReference>
<dbReference type="InterPro" id="IPR005080">
    <property type="entry name" value="Peptidase_A25"/>
</dbReference>
<dbReference type="GO" id="GO:0009847">
    <property type="term" value="P:spore germination"/>
    <property type="evidence" value="ECO:0007669"/>
    <property type="project" value="UniProtKB-UniRule"/>
</dbReference>
<evidence type="ECO:0000256" key="1">
    <source>
        <dbReference type="ARBA" id="ARBA00022670"/>
    </source>
</evidence>
<dbReference type="NCBIfam" id="TIGR01441">
    <property type="entry name" value="GPR"/>
    <property type="match status" value="1"/>
</dbReference>
<accession>A0A8J3BCS3</accession>
<dbReference type="EC" id="3.4.24.78" evidence="4"/>
<keyword evidence="1 4" id="KW-0645">Protease</keyword>
<gene>
    <name evidence="4 5" type="primary">gpr</name>
    <name evidence="5" type="ORF">GCM10007043_06070</name>
</gene>
<sequence>MEHDVMLPVAVRTDLALEAHDQARAALGEPVPGVTTDTQQEDGITVTRVTVTDEAGARAIGKRPGTYVTLEVPGLRQQDTPLRQRVAERLARELEGFFDRLGLGPQSSVLVIGLGNAQVTPDALGPLVVENLLVTRHLFELAPEQVARGYRPVSALAPGVLGKTGIETSDIVLALCHHVKPDAVIVIDALAARALERVNTTIQIADTGIQPGSGVGNKRKPLDREALGVPVLAIGVPTVVDAATIAYDAIDYVLAHLRAQLAEARENRPARRLVPGARRYAPDPRRIRAVRAERDPEVEASLFGAVGALSPEEKRALIAEVLQPLGQNLIVTPKEVDAFVGGMANILATGLNMALHEAVDGTNAAAYTF</sequence>
<dbReference type="AlphaFoldDB" id="A0A8J3BCS3"/>
<comment type="caution">
    <text evidence="5">The sequence shown here is derived from an EMBL/GenBank/DDBJ whole genome shotgun (WGS) entry which is preliminary data.</text>
</comment>
<evidence type="ECO:0000313" key="5">
    <source>
        <dbReference type="EMBL" id="GGJ95055.1"/>
    </source>
</evidence>
<dbReference type="HAMAP" id="MF_00626">
    <property type="entry name" value="Germination_prot"/>
    <property type="match status" value="1"/>
</dbReference>
<evidence type="ECO:0000256" key="4">
    <source>
        <dbReference type="HAMAP-Rule" id="MF_00626"/>
    </source>
</evidence>
<reference evidence="5" key="1">
    <citation type="journal article" date="2014" name="Int. J. Syst. Evol. Microbiol.">
        <title>Complete genome sequence of Corynebacterium casei LMG S-19264T (=DSM 44701T), isolated from a smear-ripened cheese.</title>
        <authorList>
            <consortium name="US DOE Joint Genome Institute (JGI-PGF)"/>
            <person name="Walter F."/>
            <person name="Albersmeier A."/>
            <person name="Kalinowski J."/>
            <person name="Ruckert C."/>
        </authorList>
    </citation>
    <scope>NUCLEOTIDE SEQUENCE</scope>
    <source>
        <strain evidence="5">JCM 14719</strain>
    </source>
</reference>
<organism evidence="5 6">
    <name type="scientific">Calditerricola satsumensis</name>
    <dbReference type="NCBI Taxonomy" id="373054"/>
    <lineage>
        <taxon>Bacteria</taxon>
        <taxon>Bacillati</taxon>
        <taxon>Bacillota</taxon>
        <taxon>Bacilli</taxon>
        <taxon>Bacillales</taxon>
        <taxon>Bacillaceae</taxon>
        <taxon>Calditerricola</taxon>
    </lineage>
</organism>
<name>A0A8J3BCS3_9BACI</name>
<dbReference type="InterPro" id="IPR023430">
    <property type="entry name" value="Pept_HybD-like_dom_sf"/>
</dbReference>
<evidence type="ECO:0000313" key="6">
    <source>
        <dbReference type="Proteomes" id="UP000637720"/>
    </source>
</evidence>
<comment type="function">
    <text evidence="4">Initiates the rapid degradation of small, acid-soluble proteins during spore germination.</text>
</comment>
<keyword evidence="6" id="KW-1185">Reference proteome</keyword>
<reference evidence="5" key="2">
    <citation type="submission" date="2020-09" db="EMBL/GenBank/DDBJ databases">
        <authorList>
            <person name="Sun Q."/>
            <person name="Ohkuma M."/>
        </authorList>
    </citation>
    <scope>NUCLEOTIDE SEQUENCE</scope>
    <source>
        <strain evidence="5">JCM 14719</strain>
    </source>
</reference>
<feature type="chain" id="PRO_5035348014" description="Germination protease" evidence="4">
    <location>
        <begin position="15"/>
        <end position="369"/>
    </location>
</feature>
<comment type="subunit">
    <text evidence="4">Homotetramer.</text>
</comment>
<dbReference type="SUPFAM" id="SSF53163">
    <property type="entry name" value="HybD-like"/>
    <property type="match status" value="1"/>
</dbReference>
<dbReference type="GO" id="GO:0004222">
    <property type="term" value="F:metalloendopeptidase activity"/>
    <property type="evidence" value="ECO:0007669"/>
    <property type="project" value="UniProtKB-UniRule"/>
</dbReference>
<dbReference type="Gene3D" id="3.40.50.1450">
    <property type="entry name" value="HybD-like"/>
    <property type="match status" value="2"/>
</dbReference>
<protein>
    <recommendedName>
        <fullName evidence="4">Germination protease</fullName>
        <ecNumber evidence="4">3.4.24.78</ecNumber>
    </recommendedName>
    <alternativeName>
        <fullName evidence="4">GPR endopeptidase</fullName>
    </alternativeName>
    <alternativeName>
        <fullName evidence="4">Germination proteinase</fullName>
    </alternativeName>
    <alternativeName>
        <fullName evidence="4">Spore protease</fullName>
    </alternativeName>
</protein>
<evidence type="ECO:0000256" key="3">
    <source>
        <dbReference type="ARBA" id="ARBA00023145"/>
    </source>
</evidence>
<dbReference type="EMBL" id="BMOF01000007">
    <property type="protein sequence ID" value="GGJ95055.1"/>
    <property type="molecule type" value="Genomic_DNA"/>
</dbReference>
<dbReference type="Proteomes" id="UP000637720">
    <property type="component" value="Unassembled WGS sequence"/>
</dbReference>
<dbReference type="GO" id="GO:0006508">
    <property type="term" value="P:proteolysis"/>
    <property type="evidence" value="ECO:0007669"/>
    <property type="project" value="UniProtKB-UniRule"/>
</dbReference>
<comment type="catalytic activity">
    <reaction evidence="4">
        <text>Endopeptidase action with P4 Glu or Asp, P1 preferably Glu &gt; Asp, P1' hydrophobic and P2' Ala.</text>
        <dbReference type="EC" id="3.4.24.78"/>
    </reaction>
</comment>
<dbReference type="RefSeq" id="WP_188816755.1">
    <property type="nucleotide sequence ID" value="NZ_BMOF01000007.1"/>
</dbReference>
<evidence type="ECO:0000256" key="2">
    <source>
        <dbReference type="ARBA" id="ARBA00022801"/>
    </source>
</evidence>
<dbReference type="Pfam" id="PF03418">
    <property type="entry name" value="Peptidase_A25"/>
    <property type="match status" value="1"/>
</dbReference>
<comment type="similarity">
    <text evidence="4">Belongs to the peptidase A25 family.</text>
</comment>
<keyword evidence="3 4" id="KW-0865">Zymogen</keyword>
<comment type="PTM">
    <text evidence="4">Autoproteolytically processed. The inactive tetrameric zymogen termed p46 autoprocesses to a smaller form termed p41, which is active only during spore germination.</text>
</comment>
<keyword evidence="2 4" id="KW-0378">Hydrolase</keyword>
<feature type="propeptide" id="PRO_5035348015" evidence="4">
    <location>
        <begin position="1"/>
        <end position="14"/>
    </location>
</feature>
<proteinExistence type="inferred from homology"/>